<evidence type="ECO:0000256" key="3">
    <source>
        <dbReference type="SAM" id="Phobius"/>
    </source>
</evidence>
<feature type="transmembrane region" description="Helical" evidence="3">
    <location>
        <begin position="78"/>
        <end position="101"/>
    </location>
</feature>
<keyword evidence="5" id="KW-1185">Reference proteome</keyword>
<protein>
    <recommendedName>
        <fullName evidence="6">DUF4352 domain-containing protein</fullName>
    </recommendedName>
</protein>
<feature type="region of interest" description="Disordered" evidence="2">
    <location>
        <begin position="1"/>
        <end position="20"/>
    </location>
</feature>
<dbReference type="EMBL" id="BMXK01000005">
    <property type="protein sequence ID" value="GHD05321.1"/>
    <property type="molecule type" value="Genomic_DNA"/>
</dbReference>
<proteinExistence type="predicted"/>
<feature type="transmembrane region" description="Helical" evidence="3">
    <location>
        <begin position="51"/>
        <end position="71"/>
    </location>
</feature>
<comment type="caution">
    <text evidence="4">The sequence shown here is derived from an EMBL/GenBank/DDBJ whole genome shotgun (WGS) entry which is preliminary data.</text>
</comment>
<dbReference type="Proteomes" id="UP000642819">
    <property type="component" value="Unassembled WGS sequence"/>
</dbReference>
<evidence type="ECO:0008006" key="6">
    <source>
        <dbReference type="Google" id="ProtNLM"/>
    </source>
</evidence>
<keyword evidence="3" id="KW-0472">Membrane</keyword>
<reference evidence="5" key="1">
    <citation type="journal article" date="2019" name="Int. J. Syst. Evol. Microbiol.">
        <title>The Global Catalogue of Microorganisms (GCM) 10K type strain sequencing project: providing services to taxonomists for standard genome sequencing and annotation.</title>
        <authorList>
            <consortium name="The Broad Institute Genomics Platform"/>
            <consortium name="The Broad Institute Genome Sequencing Center for Infectious Disease"/>
            <person name="Wu L."/>
            <person name="Ma J."/>
        </authorList>
    </citation>
    <scope>NUCLEOTIDE SEQUENCE [LARGE SCALE GENOMIC DNA]</scope>
    <source>
        <strain evidence="5">KCTC 19466</strain>
    </source>
</reference>
<evidence type="ECO:0000313" key="5">
    <source>
        <dbReference type="Proteomes" id="UP000642819"/>
    </source>
</evidence>
<keyword evidence="1" id="KW-0732">Signal</keyword>
<name>A0ABQ3GI53_9MICC</name>
<evidence type="ECO:0000313" key="4">
    <source>
        <dbReference type="EMBL" id="GHD05321.1"/>
    </source>
</evidence>
<evidence type="ECO:0000256" key="1">
    <source>
        <dbReference type="ARBA" id="ARBA00022729"/>
    </source>
</evidence>
<dbReference type="InterPro" id="IPR029050">
    <property type="entry name" value="Immunoprotect_excell_Ig-like"/>
</dbReference>
<accession>A0ABQ3GI53</accession>
<dbReference type="Gene3D" id="2.60.40.1240">
    <property type="match status" value="1"/>
</dbReference>
<keyword evidence="3" id="KW-1133">Transmembrane helix</keyword>
<dbReference type="RefSeq" id="WP_189349423.1">
    <property type="nucleotide sequence ID" value="NZ_BMXK01000005.1"/>
</dbReference>
<evidence type="ECO:0000256" key="2">
    <source>
        <dbReference type="SAM" id="MobiDB-lite"/>
    </source>
</evidence>
<keyword evidence="3" id="KW-0812">Transmembrane</keyword>
<sequence>MAQPVNNMPPAPAPSGPHQAKTNAGKGLGIAALVIGIVALVLSWMPIVNNFAAILAVIALVLAIVGLIVAVKKNGTKGLSIAGAIISVVALVVVFASQAFYSAAIDEVSQGIDDAIEQAETGERAASDDEQEAAAGALAVGEAAEVGAYAVTVNQIDLDASDSLADASEYYTAPVGQPVLVDLTATYQGAEEGTVWIDLQVELLGADSKVYSTTTCESALKEDSMGQPGLSQGGTTDYQVCFDVPAEAADGATVRVGDLIDFSGDDNAVWEAQ</sequence>
<gene>
    <name evidence="4" type="ORF">GCM10008096_14060</name>
</gene>
<organism evidence="4 5">
    <name type="scientific">Zhihengliuella salsuginis</name>
    <dbReference type="NCBI Taxonomy" id="578222"/>
    <lineage>
        <taxon>Bacteria</taxon>
        <taxon>Bacillati</taxon>
        <taxon>Actinomycetota</taxon>
        <taxon>Actinomycetes</taxon>
        <taxon>Micrococcales</taxon>
        <taxon>Micrococcaceae</taxon>
        <taxon>Zhihengliuella</taxon>
    </lineage>
</organism>
<feature type="transmembrane region" description="Helical" evidence="3">
    <location>
        <begin position="27"/>
        <end position="45"/>
    </location>
</feature>